<organism evidence="4">
    <name type="scientific">Streptomyces sp. CMC78</name>
    <dbReference type="NCBI Taxonomy" id="3231512"/>
    <lineage>
        <taxon>Bacteria</taxon>
        <taxon>Bacillati</taxon>
        <taxon>Actinomycetota</taxon>
        <taxon>Actinomycetes</taxon>
        <taxon>Kitasatosporales</taxon>
        <taxon>Streptomycetaceae</taxon>
        <taxon>Streptomyces</taxon>
    </lineage>
</organism>
<feature type="domain" description="Deoxyribonuclease NucA/NucB" evidence="3">
    <location>
        <begin position="329"/>
        <end position="417"/>
    </location>
</feature>
<feature type="chain" id="PRO_5044194052" description="Deoxyribonuclease NucA/NucB domain-containing protein" evidence="2">
    <location>
        <begin position="19"/>
        <end position="809"/>
    </location>
</feature>
<evidence type="ECO:0000313" key="4">
    <source>
        <dbReference type="EMBL" id="BFP51234.1"/>
    </source>
</evidence>
<feature type="signal peptide" evidence="2">
    <location>
        <begin position="1"/>
        <end position="18"/>
    </location>
</feature>
<accession>A0AB33KCQ5</accession>
<dbReference type="EMBL" id="AP035884">
    <property type="protein sequence ID" value="BFP51234.1"/>
    <property type="molecule type" value="Genomic_DNA"/>
</dbReference>
<sequence>MFFTALAMVLTMAPQATGSDANQTFTKVSVTDFEGKPFTPPTVRKSPQDRKRDIRQEATAQADRSAGAEVASSQRTAAADFVDMSECWDALGPGVGGEKTIDHFTWCSVGIFTVEDVRCTNGSSCQTVGSVTFRMSLQGMGNQGADSSADRMTRVWLMLDEPVISNPPPRMDRRLKFSGTCSTPSAKTSCSVGANDGDTDSLQQWIVAGHTDFDFNLPAGTLTDTDRIAYGDFMIKSEVVGNPLNQDSWIFGPENGFRCDSSPKVHYHGCVYPDVISQFSLRATPDVSEEARHVWKAQNEPNLTLPTSVAPKSIPGSRASGQPLERMVNANDKKANNSKSAGQCRKYWGRGYSRGNTRQCDEYPFQSTYQGSAMGGAGVSHFSVDVISTEHNRKAGEHLDKFYNEQRILDLDRFYVVVLAADGKPYGKNDATPSGPVAPIQYPQCANSRAPLVRDVKEQAAPTKAFLDYAKSTPDGWTGGDSTYSVTLPDGRRLWVFSDTFLGPLNGDGTRPVGAKLVNSTFVIQDGDSLTTITGGTKENPEAIMPPSAPDHWYWAGDAMLAGIDGEQYLQVTYQEYQKFGEGAWDWRFSRNVVATFSLDDLSEPERVDPLPSDSRVAWGSAVLEAGRSGDEYTYIYGVSDAPINKKMRVARVKGTDLSKVDDWQFFDMAEGSWMRGEREGATSLTGIANEYSVTPWNGGFVLVSQDSTEAFSGKIRLWHSCSPYGPYTSLADQDLVYRMPEPGPYGSYWDGNIISYNAHVHPSLRQGDVWTLSYNVNSMDNRISPEGAHYRDPGIYKPRFVSFRLVSS</sequence>
<evidence type="ECO:0000259" key="3">
    <source>
        <dbReference type="Pfam" id="PF14040"/>
    </source>
</evidence>
<dbReference type="RefSeq" id="WP_397720757.1">
    <property type="nucleotide sequence ID" value="NZ_AP035884.1"/>
</dbReference>
<evidence type="ECO:0000256" key="1">
    <source>
        <dbReference type="SAM" id="MobiDB-lite"/>
    </source>
</evidence>
<name>A0AB33KCQ5_9ACTN</name>
<dbReference type="Pfam" id="PF14040">
    <property type="entry name" value="DNase_NucA_NucB"/>
    <property type="match status" value="1"/>
</dbReference>
<keyword evidence="2" id="KW-0732">Signal</keyword>
<feature type="region of interest" description="Disordered" evidence="1">
    <location>
        <begin position="32"/>
        <end position="71"/>
    </location>
</feature>
<proteinExistence type="predicted"/>
<feature type="compositionally biased region" description="Basic and acidic residues" evidence="1">
    <location>
        <begin position="46"/>
        <end position="56"/>
    </location>
</feature>
<dbReference type="InterPro" id="IPR029476">
    <property type="entry name" value="DNase_NucA_NucB"/>
</dbReference>
<protein>
    <recommendedName>
        <fullName evidence="3">Deoxyribonuclease NucA/NucB domain-containing protein</fullName>
    </recommendedName>
</protein>
<dbReference type="AlphaFoldDB" id="A0AB33KCQ5"/>
<dbReference type="KEGG" id="stcm:SCMC78_10410"/>
<reference evidence="4" key="1">
    <citation type="submission" date="2024-07" db="EMBL/GenBank/DDBJ databases">
        <title>Complete genome sequences of cellulolytic bacteria, Kitasatospora sp. CMC57 and Streptomyces sp. CMC78, isolated from Japanese agricultural soil.</title>
        <authorList>
            <person name="Hashimoto T."/>
            <person name="Ito M."/>
            <person name="Iwamoto M."/>
            <person name="Fukahori D."/>
            <person name="Shoda T."/>
            <person name="Sakoda M."/>
            <person name="Morohoshi T."/>
            <person name="Mitsuboshi M."/>
            <person name="Nishizawa T."/>
        </authorList>
    </citation>
    <scope>NUCLEOTIDE SEQUENCE</scope>
    <source>
        <strain evidence="4">CMC78</strain>
    </source>
</reference>
<gene>
    <name evidence="4" type="ORF">SCMC78_10410</name>
</gene>
<evidence type="ECO:0000256" key="2">
    <source>
        <dbReference type="SAM" id="SignalP"/>
    </source>
</evidence>